<accession>A0A1I4PKW8</accession>
<dbReference type="CDD" id="cd01189">
    <property type="entry name" value="INT_ICEBs1_C_like"/>
    <property type="match status" value="1"/>
</dbReference>
<evidence type="ECO:0000256" key="5">
    <source>
        <dbReference type="PROSITE-ProRule" id="PRU01248"/>
    </source>
</evidence>
<dbReference type="RefSeq" id="WP_091485172.1">
    <property type="nucleotide sequence ID" value="NZ_FOTR01000012.1"/>
</dbReference>
<dbReference type="Proteomes" id="UP000198565">
    <property type="component" value="Unassembled WGS sequence"/>
</dbReference>
<dbReference type="InterPro" id="IPR044068">
    <property type="entry name" value="CB"/>
</dbReference>
<sequence>MAYVGKRGTSWGYVVDIGINPKTGKRKQKAKSGFKTKKAAQLAAAKVEKEIHEGTFVQESTITFREYIDQWFPRYSKLVQPGTSDSRRTSIKKLNEYFAHYPLKKIKKNMYMEMLHDLHDNGYSENSIKSIHSTARLIFKSALEDTIRLDPTDNMDFRFLKKKKVVEDKLNVDENFLEKEELAMFLQIAKRQKFPQDFAVYSVLAYTGLRRGELCVLKWDDIDFATKTLSITKTYYSESKRIDDFSLVPPKTRGSIRVIDVDDFVIDTLKEHKSWQNEFIMKNRKTYTDYNFAFINTSKYPGFPMHPHYIYDHMKKILKKMEHPKKLAPHSLRHTHASLCIEAEIELRDIAERLGHDDMKTLNKIYAHTTKGQKQKTSARFSNLMKEVREKISF</sequence>
<dbReference type="Pfam" id="PF14657">
    <property type="entry name" value="Arm-DNA-bind_4"/>
    <property type="match status" value="1"/>
</dbReference>
<reference evidence="9" key="1">
    <citation type="submission" date="2016-10" db="EMBL/GenBank/DDBJ databases">
        <authorList>
            <person name="Varghese N."/>
            <person name="Submissions S."/>
        </authorList>
    </citation>
    <scope>NUCLEOTIDE SEQUENCE [LARGE SCALE GENOMIC DNA]</scope>
    <source>
        <strain evidence="9">CGMCC 1.4250</strain>
    </source>
</reference>
<dbReference type="InterPro" id="IPR010998">
    <property type="entry name" value="Integrase_recombinase_N"/>
</dbReference>
<dbReference type="OrthoDB" id="9803188at2"/>
<dbReference type="Pfam" id="PF00589">
    <property type="entry name" value="Phage_integrase"/>
    <property type="match status" value="1"/>
</dbReference>
<dbReference type="GO" id="GO:0015074">
    <property type="term" value="P:DNA integration"/>
    <property type="evidence" value="ECO:0007669"/>
    <property type="project" value="UniProtKB-KW"/>
</dbReference>
<gene>
    <name evidence="8" type="ORF">SAMN04487943_11216</name>
</gene>
<evidence type="ECO:0000256" key="4">
    <source>
        <dbReference type="ARBA" id="ARBA00023172"/>
    </source>
</evidence>
<dbReference type="EMBL" id="FOTR01000012">
    <property type="protein sequence ID" value="SFM28449.1"/>
    <property type="molecule type" value="Genomic_DNA"/>
</dbReference>
<keyword evidence="3 5" id="KW-0238">DNA-binding</keyword>
<evidence type="ECO:0000313" key="9">
    <source>
        <dbReference type="Proteomes" id="UP000198565"/>
    </source>
</evidence>
<dbReference type="GO" id="GO:0006310">
    <property type="term" value="P:DNA recombination"/>
    <property type="evidence" value="ECO:0007669"/>
    <property type="project" value="UniProtKB-KW"/>
</dbReference>
<dbReference type="InterPro" id="IPR011010">
    <property type="entry name" value="DNA_brk_join_enz"/>
</dbReference>
<dbReference type="InterPro" id="IPR028259">
    <property type="entry name" value="AP2-like_int_N"/>
</dbReference>
<dbReference type="InterPro" id="IPR050090">
    <property type="entry name" value="Tyrosine_recombinase_XerCD"/>
</dbReference>
<feature type="domain" description="Core-binding (CB)" evidence="7">
    <location>
        <begin position="62"/>
        <end position="143"/>
    </location>
</feature>
<dbReference type="Gene3D" id="1.10.150.130">
    <property type="match status" value="1"/>
</dbReference>
<dbReference type="InterPro" id="IPR002104">
    <property type="entry name" value="Integrase_catalytic"/>
</dbReference>
<evidence type="ECO:0000256" key="2">
    <source>
        <dbReference type="ARBA" id="ARBA00022908"/>
    </source>
</evidence>
<comment type="similarity">
    <text evidence="1">Belongs to the 'phage' integrase family.</text>
</comment>
<evidence type="ECO:0000256" key="1">
    <source>
        <dbReference type="ARBA" id="ARBA00008857"/>
    </source>
</evidence>
<proteinExistence type="inferred from homology"/>
<evidence type="ECO:0000259" key="7">
    <source>
        <dbReference type="PROSITE" id="PS51900"/>
    </source>
</evidence>
<dbReference type="InterPro" id="IPR013762">
    <property type="entry name" value="Integrase-like_cat_sf"/>
</dbReference>
<keyword evidence="9" id="KW-1185">Reference proteome</keyword>
<evidence type="ECO:0000313" key="8">
    <source>
        <dbReference type="EMBL" id="SFM28449.1"/>
    </source>
</evidence>
<dbReference type="InterPro" id="IPR004107">
    <property type="entry name" value="Integrase_SAM-like_N"/>
</dbReference>
<keyword evidence="4" id="KW-0233">DNA recombination</keyword>
<dbReference type="PROSITE" id="PS51898">
    <property type="entry name" value="TYR_RECOMBINASE"/>
    <property type="match status" value="1"/>
</dbReference>
<dbReference type="Pfam" id="PF14659">
    <property type="entry name" value="Phage_int_SAM_3"/>
    <property type="match status" value="1"/>
</dbReference>
<dbReference type="PROSITE" id="PS51900">
    <property type="entry name" value="CB"/>
    <property type="match status" value="1"/>
</dbReference>
<dbReference type="SUPFAM" id="SSF56349">
    <property type="entry name" value="DNA breaking-rejoining enzymes"/>
    <property type="match status" value="1"/>
</dbReference>
<dbReference type="AlphaFoldDB" id="A0A1I4PKW8"/>
<protein>
    <submittedName>
        <fullName evidence="8">Site-specific recombinase XerD</fullName>
    </submittedName>
</protein>
<feature type="domain" description="Tyr recombinase" evidence="6">
    <location>
        <begin position="172"/>
        <end position="379"/>
    </location>
</feature>
<evidence type="ECO:0000256" key="3">
    <source>
        <dbReference type="ARBA" id="ARBA00023125"/>
    </source>
</evidence>
<name>A0A1I4PKW8_9BACI</name>
<dbReference type="PANTHER" id="PTHR30349">
    <property type="entry name" value="PHAGE INTEGRASE-RELATED"/>
    <property type="match status" value="1"/>
</dbReference>
<organism evidence="8 9">
    <name type="scientific">Gracilibacillus orientalis</name>
    <dbReference type="NCBI Taxonomy" id="334253"/>
    <lineage>
        <taxon>Bacteria</taxon>
        <taxon>Bacillati</taxon>
        <taxon>Bacillota</taxon>
        <taxon>Bacilli</taxon>
        <taxon>Bacillales</taxon>
        <taxon>Bacillaceae</taxon>
        <taxon>Gracilibacillus</taxon>
    </lineage>
</organism>
<dbReference type="PANTHER" id="PTHR30349:SF64">
    <property type="entry name" value="PROPHAGE INTEGRASE INTD-RELATED"/>
    <property type="match status" value="1"/>
</dbReference>
<keyword evidence="2" id="KW-0229">DNA integration</keyword>
<dbReference type="GO" id="GO:0003677">
    <property type="term" value="F:DNA binding"/>
    <property type="evidence" value="ECO:0007669"/>
    <property type="project" value="UniProtKB-UniRule"/>
</dbReference>
<evidence type="ECO:0000259" key="6">
    <source>
        <dbReference type="PROSITE" id="PS51898"/>
    </source>
</evidence>
<dbReference type="STRING" id="334253.SAMN04487943_11216"/>
<dbReference type="Gene3D" id="1.10.443.10">
    <property type="entry name" value="Intergrase catalytic core"/>
    <property type="match status" value="1"/>
</dbReference>